<dbReference type="EMBL" id="MT144019">
    <property type="protein sequence ID" value="QJA46701.1"/>
    <property type="molecule type" value="Genomic_DNA"/>
</dbReference>
<evidence type="ECO:0000313" key="1">
    <source>
        <dbReference type="EMBL" id="QJA46701.1"/>
    </source>
</evidence>
<keyword evidence="1" id="KW-0808">Transferase</keyword>
<gene>
    <name evidence="1" type="ORF">TM448A00520_0010</name>
    <name evidence="2" type="ORF">TM448B00218_0029</name>
</gene>
<organism evidence="1">
    <name type="scientific">viral metagenome</name>
    <dbReference type="NCBI Taxonomy" id="1070528"/>
    <lineage>
        <taxon>unclassified sequences</taxon>
        <taxon>metagenomes</taxon>
        <taxon>organismal metagenomes</taxon>
    </lineage>
</organism>
<reference evidence="1" key="1">
    <citation type="submission" date="2020-03" db="EMBL/GenBank/DDBJ databases">
        <title>The deep terrestrial virosphere.</title>
        <authorList>
            <person name="Holmfeldt K."/>
            <person name="Nilsson E."/>
            <person name="Simone D."/>
            <person name="Lopez-Fernandez M."/>
            <person name="Wu X."/>
            <person name="de Brujin I."/>
            <person name="Lundin D."/>
            <person name="Andersson A."/>
            <person name="Bertilsson S."/>
            <person name="Dopson M."/>
        </authorList>
    </citation>
    <scope>NUCLEOTIDE SEQUENCE</scope>
    <source>
        <strain evidence="1">TM448A00520</strain>
        <strain evidence="2">TM448B00218</strain>
    </source>
</reference>
<accession>A0A6H1ZGZ8</accession>
<dbReference type="EMBL" id="MT144600">
    <property type="protein sequence ID" value="QJH94386.1"/>
    <property type="molecule type" value="Genomic_DNA"/>
</dbReference>
<dbReference type="AlphaFoldDB" id="A0A6H1ZGZ8"/>
<evidence type="ECO:0000313" key="2">
    <source>
        <dbReference type="EMBL" id="QJH94386.1"/>
    </source>
</evidence>
<name>A0A6H1ZGZ8_9ZZZZ</name>
<sequence length="282" mass="32463">MGGIIIAHVVNPVNAKPPSDLVTAQPITYMSMFRAALYEPSVSYAAYYPEDEEMVPSWFKKLRPLGRSVLDLKKFNVQRKLPLFRDILDRVVDETDADYIVQTNCDIGLMPHFYQFVKRQIEKGYRAFIINKRVIPAHYKSVDDLPEMYAELGQPHNGYDCFVFPMEDYAKYDLGDVCMGTPWSEGTLASSMVNSGECTVFKNAHVTFHVGDSRTWLDPKLTDYRIHNTNEVARVMKGFAEKNPNFLKHEIICWLLYKMKHELSPYHSQDCHDLCAMTSGLR</sequence>
<dbReference type="GO" id="GO:0016740">
    <property type="term" value="F:transferase activity"/>
    <property type="evidence" value="ECO:0007669"/>
    <property type="project" value="UniProtKB-KW"/>
</dbReference>
<proteinExistence type="predicted"/>
<protein>
    <submittedName>
        <fullName evidence="1">Putative sulfotransferase</fullName>
    </submittedName>
</protein>